<dbReference type="Gene3D" id="3.30.40.10">
    <property type="entry name" value="Zinc/RING finger domain, C3HC4 (zinc finger)"/>
    <property type="match status" value="1"/>
</dbReference>
<feature type="compositionally biased region" description="Low complexity" evidence="6">
    <location>
        <begin position="19"/>
        <end position="54"/>
    </location>
</feature>
<dbReference type="PROSITE" id="PS50016">
    <property type="entry name" value="ZF_PHD_2"/>
    <property type="match status" value="1"/>
</dbReference>
<comment type="caution">
    <text evidence="9">The sequence shown here is derived from an EMBL/GenBank/DDBJ whole genome shotgun (WGS) entry which is preliminary data.</text>
</comment>
<feature type="region of interest" description="Disordered" evidence="6">
    <location>
        <begin position="441"/>
        <end position="470"/>
    </location>
</feature>
<feature type="compositionally biased region" description="Acidic residues" evidence="6">
    <location>
        <begin position="549"/>
        <end position="597"/>
    </location>
</feature>
<keyword evidence="3" id="KW-0862">Zinc</keyword>
<accession>A0A9W7GM86</accession>
<evidence type="ECO:0000256" key="5">
    <source>
        <dbReference type="PROSITE-ProRule" id="PRU00146"/>
    </source>
</evidence>
<dbReference type="InterPro" id="IPR019786">
    <property type="entry name" value="Zinc_finger_PHD-type_CS"/>
</dbReference>
<evidence type="ECO:0000256" key="1">
    <source>
        <dbReference type="ARBA" id="ARBA00022723"/>
    </source>
</evidence>
<dbReference type="GO" id="GO:0003677">
    <property type="term" value="F:DNA binding"/>
    <property type="evidence" value="ECO:0007669"/>
    <property type="project" value="UniProtKB-KW"/>
</dbReference>
<proteinExistence type="predicted"/>
<keyword evidence="1" id="KW-0479">Metal-binding</keyword>
<dbReference type="AlphaFoldDB" id="A0A9W7GM86"/>
<evidence type="ECO:0000313" key="9">
    <source>
        <dbReference type="EMBL" id="GMI46943.1"/>
    </source>
</evidence>
<feature type="domain" description="CXXC-type" evidence="8">
    <location>
        <begin position="69"/>
        <end position="125"/>
    </location>
</feature>
<feature type="region of interest" description="Disordered" evidence="6">
    <location>
        <begin position="542"/>
        <end position="597"/>
    </location>
</feature>
<dbReference type="InterPro" id="IPR019787">
    <property type="entry name" value="Znf_PHD-finger"/>
</dbReference>
<evidence type="ECO:0000256" key="3">
    <source>
        <dbReference type="ARBA" id="ARBA00022833"/>
    </source>
</evidence>
<dbReference type="OrthoDB" id="1870062at2759"/>
<dbReference type="InterPro" id="IPR013083">
    <property type="entry name" value="Znf_RING/FYVE/PHD"/>
</dbReference>
<evidence type="ECO:0000256" key="6">
    <source>
        <dbReference type="SAM" id="MobiDB-lite"/>
    </source>
</evidence>
<evidence type="ECO:0000259" key="8">
    <source>
        <dbReference type="PROSITE" id="PS51058"/>
    </source>
</evidence>
<evidence type="ECO:0000256" key="4">
    <source>
        <dbReference type="ARBA" id="ARBA00023125"/>
    </source>
</evidence>
<evidence type="ECO:0000259" key="7">
    <source>
        <dbReference type="PROSITE" id="PS50016"/>
    </source>
</evidence>
<name>A0A9W7GM86_9STRA</name>
<dbReference type="InterPro" id="IPR002857">
    <property type="entry name" value="Znf_CXXC"/>
</dbReference>
<feature type="domain" description="PHD-type" evidence="7">
    <location>
        <begin position="143"/>
        <end position="223"/>
    </location>
</feature>
<evidence type="ECO:0000256" key="2">
    <source>
        <dbReference type="ARBA" id="ARBA00022771"/>
    </source>
</evidence>
<dbReference type="PROSITE" id="PS51058">
    <property type="entry name" value="ZF_CXXC"/>
    <property type="match status" value="1"/>
</dbReference>
<protein>
    <recommendedName>
        <fullName evidence="11">PHD-type domain-containing protein</fullName>
    </recommendedName>
</protein>
<keyword evidence="4" id="KW-0238">DNA-binding</keyword>
<feature type="compositionally biased region" description="Basic and acidic residues" evidence="6">
    <location>
        <begin position="457"/>
        <end position="468"/>
    </location>
</feature>
<feature type="compositionally biased region" description="Acidic residues" evidence="6">
    <location>
        <begin position="444"/>
        <end position="456"/>
    </location>
</feature>
<dbReference type="SUPFAM" id="SSF57903">
    <property type="entry name" value="FYVE/PHD zinc finger"/>
    <property type="match status" value="1"/>
</dbReference>
<evidence type="ECO:0000313" key="10">
    <source>
        <dbReference type="Proteomes" id="UP001165065"/>
    </source>
</evidence>
<dbReference type="SMART" id="SM00249">
    <property type="entry name" value="PHD"/>
    <property type="match status" value="1"/>
</dbReference>
<dbReference type="InterPro" id="IPR011011">
    <property type="entry name" value="Znf_FYVE_PHD"/>
</dbReference>
<gene>
    <name evidence="9" type="ORF">TrCOL_g8454</name>
</gene>
<feature type="compositionally biased region" description="Basic and acidic residues" evidence="6">
    <location>
        <begin position="891"/>
        <end position="901"/>
    </location>
</feature>
<sequence length="901" mass="100976">MAPKSLPASTPSSIIDKLAAAAPPQAPVAAFKPPTVSGPKSSDAATTAKSSTSKEGGKDEKDDATSDKKRKRRMACGECKTCIIEKDCGVCKACVKNAQPPPPPDPKNPKKKPPSKRKCEERICLITKYKLDPEGAVGEDGSCDYCVKCGPEASYLSDDETPDANFGDDENAPVTELTMLCCEKCPRAFHAKCCLTVTDMITQDPVMYRMPKGEWICSFCKEAEEKKANPPQKKPRVSKPRAANTVKNSFKTSKTKQQTLTGLVSGGVKIPKKTITEVKLPDAKDFTDLDYVKRSPDFVAACHFLRFAEPELKLRFINPALKNVAGNYFPIDDIEIALSGLTYANVVEAGKILDEEDENNKSPMSKYYEKVADIEYDQIEAAGQLRNILFHRLLLPKSNRSSIKSDSDHCSAYEWFQMLKSRFTMWHIMVEIGQYEYKMRKEEEEMEEEDSDEEEGRGETPGKPDKLQGVKIPDSAAKALKLAIKLNTNVAGGGPKFKAFLDKARGECRILTKPIERAIKVFKANSSGKSKQILKDLLFDNNRGGVTEDASEENDTEEDATADENDVAEENETAENSPEDEESEAEFSEEDDDDDDEYEADDIEQFQVVKKKGPPPRDKAKDASKMEEIMTCANPAKNDTVVLQKFLKLLTGRDLDSLHAAITKTFRNFWTSEDLLQYVTTFELLTSQIPKALLDSFLVPSFDFGSLTTSEKVMAFKVLCDFHLLHDVSIQSEVKDYEKAEIVAVPKFFDAMGRGYFFFAHLQPLAGCRLYRTIGSWNTEGGQRKVVKIKDSSKARFKPPLPPPSSTLPVIPYEHDRCLMWEVVAECAEDVGEILSQKELFNGTETSYLKTRLNELKLDLEYEVDRVESLMERERKKEILRNMPRRVSSRSRRDDGVSYKD</sequence>
<dbReference type="PROSITE" id="PS01359">
    <property type="entry name" value="ZF_PHD_1"/>
    <property type="match status" value="1"/>
</dbReference>
<evidence type="ECO:0008006" key="11">
    <source>
        <dbReference type="Google" id="ProtNLM"/>
    </source>
</evidence>
<feature type="compositionally biased region" description="Basic and acidic residues" evidence="6">
    <location>
        <begin position="55"/>
        <end position="67"/>
    </location>
</feature>
<reference evidence="10" key="1">
    <citation type="journal article" date="2023" name="Commun. Biol.">
        <title>Genome analysis of Parmales, the sister group of diatoms, reveals the evolutionary specialization of diatoms from phago-mixotrophs to photoautotrophs.</title>
        <authorList>
            <person name="Ban H."/>
            <person name="Sato S."/>
            <person name="Yoshikawa S."/>
            <person name="Yamada K."/>
            <person name="Nakamura Y."/>
            <person name="Ichinomiya M."/>
            <person name="Sato N."/>
            <person name="Blanc-Mathieu R."/>
            <person name="Endo H."/>
            <person name="Kuwata A."/>
            <person name="Ogata H."/>
        </authorList>
    </citation>
    <scope>NUCLEOTIDE SEQUENCE [LARGE SCALE GENOMIC DNA]</scope>
</reference>
<keyword evidence="2 5" id="KW-0863">Zinc-finger</keyword>
<feature type="region of interest" description="Disordered" evidence="6">
    <location>
        <begin position="604"/>
        <end position="623"/>
    </location>
</feature>
<feature type="region of interest" description="Disordered" evidence="6">
    <location>
        <begin position="882"/>
        <end position="901"/>
    </location>
</feature>
<feature type="region of interest" description="Disordered" evidence="6">
    <location>
        <begin position="17"/>
        <end position="70"/>
    </location>
</feature>
<dbReference type="InterPro" id="IPR001965">
    <property type="entry name" value="Znf_PHD"/>
</dbReference>
<keyword evidence="10" id="KW-1185">Reference proteome</keyword>
<dbReference type="EMBL" id="BRYA01000320">
    <property type="protein sequence ID" value="GMI46943.1"/>
    <property type="molecule type" value="Genomic_DNA"/>
</dbReference>
<dbReference type="GO" id="GO:0008270">
    <property type="term" value="F:zinc ion binding"/>
    <property type="evidence" value="ECO:0007669"/>
    <property type="project" value="UniProtKB-KW"/>
</dbReference>
<dbReference type="Proteomes" id="UP001165065">
    <property type="component" value="Unassembled WGS sequence"/>
</dbReference>
<organism evidence="9 10">
    <name type="scientific">Triparma columacea</name>
    <dbReference type="NCBI Taxonomy" id="722753"/>
    <lineage>
        <taxon>Eukaryota</taxon>
        <taxon>Sar</taxon>
        <taxon>Stramenopiles</taxon>
        <taxon>Ochrophyta</taxon>
        <taxon>Bolidophyceae</taxon>
        <taxon>Parmales</taxon>
        <taxon>Triparmaceae</taxon>
        <taxon>Triparma</taxon>
    </lineage>
</organism>